<evidence type="ECO:0000256" key="1">
    <source>
        <dbReference type="ARBA" id="ARBA00022475"/>
    </source>
</evidence>
<dbReference type="EMBL" id="JALHAT010000003">
    <property type="protein sequence ID" value="MCJ1959683.1"/>
    <property type="molecule type" value="Genomic_DNA"/>
</dbReference>
<keyword evidence="7" id="KW-1185">Reference proteome</keyword>
<evidence type="ECO:0000256" key="3">
    <source>
        <dbReference type="ARBA" id="ARBA00022989"/>
    </source>
</evidence>
<reference evidence="6" key="1">
    <citation type="submission" date="2022-03" db="EMBL/GenBank/DDBJ databases">
        <title>Identification of a novel bacterium isolated from mangrove sediments.</title>
        <authorList>
            <person name="Pan X."/>
        </authorList>
    </citation>
    <scope>NUCLEOTIDE SEQUENCE</scope>
    <source>
        <strain evidence="6">B2637</strain>
    </source>
</reference>
<protein>
    <submittedName>
        <fullName evidence="6">DUF1656 domain-containing protein</fullName>
    </submittedName>
</protein>
<evidence type="ECO:0000313" key="6">
    <source>
        <dbReference type="EMBL" id="MCJ1959683.1"/>
    </source>
</evidence>
<dbReference type="RefSeq" id="WP_226635779.1">
    <property type="nucleotide sequence ID" value="NZ_JALHAT010000003.1"/>
</dbReference>
<accession>A0ABT0A925</accession>
<keyword evidence="4 5" id="KW-0472">Membrane</keyword>
<proteinExistence type="predicted"/>
<gene>
    <name evidence="6" type="ORF">MTR65_03180</name>
</gene>
<feature type="transmembrane region" description="Helical" evidence="5">
    <location>
        <begin position="41"/>
        <end position="64"/>
    </location>
</feature>
<keyword evidence="3 5" id="KW-1133">Transmembrane helix</keyword>
<evidence type="ECO:0000313" key="7">
    <source>
        <dbReference type="Proteomes" id="UP001162802"/>
    </source>
</evidence>
<evidence type="ECO:0000256" key="5">
    <source>
        <dbReference type="SAM" id="Phobius"/>
    </source>
</evidence>
<feature type="transmembrane region" description="Helical" evidence="5">
    <location>
        <begin position="6"/>
        <end position="29"/>
    </location>
</feature>
<comment type="caution">
    <text evidence="6">The sequence shown here is derived from an EMBL/GenBank/DDBJ whole genome shotgun (WGS) entry which is preliminary data.</text>
</comment>
<evidence type="ECO:0000256" key="4">
    <source>
        <dbReference type="ARBA" id="ARBA00023136"/>
    </source>
</evidence>
<dbReference type="Pfam" id="PF07869">
    <property type="entry name" value="DUF1656"/>
    <property type="match status" value="1"/>
</dbReference>
<dbReference type="Proteomes" id="UP001162802">
    <property type="component" value="Unassembled WGS sequence"/>
</dbReference>
<evidence type="ECO:0000256" key="2">
    <source>
        <dbReference type="ARBA" id="ARBA00022692"/>
    </source>
</evidence>
<sequence length="73" mass="8236">MTPDYLLGVIYVAAAPVEACIALVLTFLLHRLLSTLRLYRWIWHGVLFDTALFVVVWAALVLVLPPQFAGYHP</sequence>
<keyword evidence="1" id="KW-1003">Cell membrane</keyword>
<keyword evidence="2 5" id="KW-0812">Transmembrane</keyword>
<name>A0ABT0A925_9SPHN</name>
<organism evidence="6 7">
    <name type="scientific">Novosphingobium mangrovi</name>
    <name type="common">ex Hu et al. 2023</name>
    <dbReference type="NCBI Taxonomy" id="2930094"/>
    <lineage>
        <taxon>Bacteria</taxon>
        <taxon>Pseudomonadati</taxon>
        <taxon>Pseudomonadota</taxon>
        <taxon>Alphaproteobacteria</taxon>
        <taxon>Sphingomonadales</taxon>
        <taxon>Sphingomonadaceae</taxon>
        <taxon>Novosphingobium</taxon>
    </lineage>
</organism>
<dbReference type="InterPro" id="IPR012451">
    <property type="entry name" value="DUF1656"/>
</dbReference>